<dbReference type="VEuPathDB" id="FungiDB:RhiirFUN_003673"/>
<accession>A0A915YPS2</accession>
<evidence type="ECO:0000313" key="2">
    <source>
        <dbReference type="EMBL" id="CAB5308820.1"/>
    </source>
</evidence>
<name>A0A915YPS2_9GLOM</name>
<evidence type="ECO:0000313" key="3">
    <source>
        <dbReference type="Proteomes" id="UP000684084"/>
    </source>
</evidence>
<dbReference type="AlphaFoldDB" id="A0A915YPS2"/>
<evidence type="ECO:0000256" key="1">
    <source>
        <dbReference type="SAM" id="MobiDB-lite"/>
    </source>
</evidence>
<sequence length="520" mass="58812">MTAKRRTTATKVPAKRGRKRKVLVNKADIVDVDVPSQEPAVASKSSARKRGRKKKEDTVPLNVINIEDVDQNTNEIQENSAINITTDQNQKIKHMETSINDLLETTDDDLSQDENQVSDNDGGNFRRKPLAPITNIRDIDILRNNTLDDSNKASESFNIDLHLNNNKNSHPRPNTAPSIDTTSFSPLNITPINNTTRSNINNSSRLKNIPLNTSNDVFRLDISSLRSNSDAFRSNNASFNNSDAFRSNNASFNNSDAFRSNNASFNNSDAFRSNNASSHVASTLPSTFREMDNIHQICSWLCANPNILLFAYNMYLSMQAPVADGYNFISSNFNSSTLPTAPYVPKQDDKAKMGRDFLEELKCLFLRIRNPKKCVYEDLVRQIFNCDLNSTEGIDWLRTANRQFGDFRNKFLDSIEDLINDFKENRASENTNLPLTEGEVISFVNESYTLNILQRWLNATNMTELKAQNSLHTLQKFIRKAFIVNYGLRDTDKTKSLDRMTKDIAVPSRNGKNIASNLQL</sequence>
<dbReference type="Proteomes" id="UP000684084">
    <property type="component" value="Unassembled WGS sequence"/>
</dbReference>
<feature type="region of interest" description="Disordered" evidence="1">
    <location>
        <begin position="105"/>
        <end position="129"/>
    </location>
</feature>
<gene>
    <name evidence="2" type="ORF">CHRIB12_LOCUS1369</name>
</gene>
<feature type="region of interest" description="Disordered" evidence="1">
    <location>
        <begin position="34"/>
        <end position="56"/>
    </location>
</feature>
<feature type="region of interest" description="Disordered" evidence="1">
    <location>
        <begin position="163"/>
        <end position="183"/>
    </location>
</feature>
<reference evidence="2" key="1">
    <citation type="submission" date="2020-05" db="EMBL/GenBank/DDBJ databases">
        <authorList>
            <person name="Rincon C."/>
            <person name="Sanders R I."/>
            <person name="Robbins C."/>
            <person name="Chaturvedi A."/>
        </authorList>
    </citation>
    <scope>NUCLEOTIDE SEQUENCE</scope>
    <source>
        <strain evidence="2">CHB12</strain>
    </source>
</reference>
<dbReference type="EMBL" id="CAGKOT010000002">
    <property type="protein sequence ID" value="CAB5308820.1"/>
    <property type="molecule type" value="Genomic_DNA"/>
</dbReference>
<proteinExistence type="predicted"/>
<protein>
    <submittedName>
        <fullName evidence="2">Uncharacterized protein</fullName>
    </submittedName>
</protein>
<organism evidence="2 3">
    <name type="scientific">Rhizophagus irregularis</name>
    <dbReference type="NCBI Taxonomy" id="588596"/>
    <lineage>
        <taxon>Eukaryota</taxon>
        <taxon>Fungi</taxon>
        <taxon>Fungi incertae sedis</taxon>
        <taxon>Mucoromycota</taxon>
        <taxon>Glomeromycotina</taxon>
        <taxon>Glomeromycetes</taxon>
        <taxon>Glomerales</taxon>
        <taxon>Glomeraceae</taxon>
        <taxon>Rhizophagus</taxon>
    </lineage>
</organism>
<dbReference type="OrthoDB" id="2390729at2759"/>
<comment type="caution">
    <text evidence="2">The sequence shown here is derived from an EMBL/GenBank/DDBJ whole genome shotgun (WGS) entry which is preliminary data.</text>
</comment>